<accession>A0A5B0PR56</accession>
<dbReference type="AlphaFoldDB" id="A0A5B0PR56"/>
<feature type="region of interest" description="Disordered" evidence="1">
    <location>
        <begin position="76"/>
        <end position="107"/>
    </location>
</feature>
<comment type="caution">
    <text evidence="2">The sequence shown here is derived from an EMBL/GenBank/DDBJ whole genome shotgun (WGS) entry which is preliminary data.</text>
</comment>
<evidence type="ECO:0000313" key="3">
    <source>
        <dbReference type="Proteomes" id="UP000324748"/>
    </source>
</evidence>
<evidence type="ECO:0000313" key="2">
    <source>
        <dbReference type="EMBL" id="KAA1103070.1"/>
    </source>
</evidence>
<organism evidence="2 3">
    <name type="scientific">Puccinia graminis f. sp. tritici</name>
    <dbReference type="NCBI Taxonomy" id="56615"/>
    <lineage>
        <taxon>Eukaryota</taxon>
        <taxon>Fungi</taxon>
        <taxon>Dikarya</taxon>
        <taxon>Basidiomycota</taxon>
        <taxon>Pucciniomycotina</taxon>
        <taxon>Pucciniomycetes</taxon>
        <taxon>Pucciniales</taxon>
        <taxon>Pucciniaceae</taxon>
        <taxon>Puccinia</taxon>
    </lineage>
</organism>
<gene>
    <name evidence="2" type="ORF">PGT21_005671</name>
</gene>
<sequence length="107" mass="11654">MPIPTTSPAEFRRLLATSIGYPTRRRQVLTGLVGPCLASSSSRMERADWPGSAHNKRRSASRRSFVAISMHSNPKLLLSSSSNSDWFSTSSRIELGDRPGLSAHGKA</sequence>
<feature type="region of interest" description="Disordered" evidence="1">
    <location>
        <begin position="39"/>
        <end position="61"/>
    </location>
</feature>
<evidence type="ECO:0000256" key="1">
    <source>
        <dbReference type="SAM" id="MobiDB-lite"/>
    </source>
</evidence>
<reference evidence="2 3" key="1">
    <citation type="submission" date="2019-05" db="EMBL/GenBank/DDBJ databases">
        <title>Emergence of the Ug99 lineage of the wheat stem rust pathogen through somatic hybridization.</title>
        <authorList>
            <person name="Li F."/>
            <person name="Upadhyaya N.M."/>
            <person name="Sperschneider J."/>
            <person name="Matny O."/>
            <person name="Nguyen-Phuc H."/>
            <person name="Mago R."/>
            <person name="Raley C."/>
            <person name="Miller M.E."/>
            <person name="Silverstein K.A.T."/>
            <person name="Henningsen E."/>
            <person name="Hirsch C.D."/>
            <person name="Visser B."/>
            <person name="Pretorius Z.A."/>
            <person name="Steffenson B.J."/>
            <person name="Schwessinger B."/>
            <person name="Dodds P.N."/>
            <person name="Figueroa M."/>
        </authorList>
    </citation>
    <scope>NUCLEOTIDE SEQUENCE [LARGE SCALE GENOMIC DNA]</scope>
    <source>
        <strain evidence="2">21-0</strain>
    </source>
</reference>
<keyword evidence="3" id="KW-1185">Reference proteome</keyword>
<dbReference type="Proteomes" id="UP000324748">
    <property type="component" value="Unassembled WGS sequence"/>
</dbReference>
<name>A0A5B0PR56_PUCGR</name>
<feature type="compositionally biased region" description="Low complexity" evidence="1">
    <location>
        <begin position="76"/>
        <end position="91"/>
    </location>
</feature>
<dbReference type="EMBL" id="VSWC01000042">
    <property type="protein sequence ID" value="KAA1103070.1"/>
    <property type="molecule type" value="Genomic_DNA"/>
</dbReference>
<protein>
    <submittedName>
        <fullName evidence="2">Uncharacterized protein</fullName>
    </submittedName>
</protein>
<proteinExistence type="predicted"/>